<feature type="compositionally biased region" description="Basic and acidic residues" evidence="1">
    <location>
        <begin position="20"/>
        <end position="36"/>
    </location>
</feature>
<dbReference type="Gene3D" id="2.30.180.10">
    <property type="entry name" value="FAS1 domain"/>
    <property type="match status" value="1"/>
</dbReference>
<accession>A0A6A7C9J4</accession>
<protein>
    <submittedName>
        <fullName evidence="3">FAS1 domain-containing protein</fullName>
    </submittedName>
</protein>
<dbReference type="SUPFAM" id="SSF82153">
    <property type="entry name" value="FAS1 domain"/>
    <property type="match status" value="1"/>
</dbReference>
<dbReference type="SMART" id="SM00554">
    <property type="entry name" value="FAS1"/>
    <property type="match status" value="1"/>
</dbReference>
<dbReference type="OrthoDB" id="7700931at2759"/>
<dbReference type="EMBL" id="MU005961">
    <property type="protein sequence ID" value="KAF2863308.1"/>
    <property type="molecule type" value="Genomic_DNA"/>
</dbReference>
<keyword evidence="4" id="KW-1185">Reference proteome</keyword>
<evidence type="ECO:0000259" key="2">
    <source>
        <dbReference type="PROSITE" id="PS50213"/>
    </source>
</evidence>
<dbReference type="InterPro" id="IPR000782">
    <property type="entry name" value="FAS1_domain"/>
</dbReference>
<dbReference type="AlphaFoldDB" id="A0A6A7C9J4"/>
<dbReference type="InterPro" id="IPR036378">
    <property type="entry name" value="FAS1_dom_sf"/>
</dbReference>
<dbReference type="PANTHER" id="PTHR10900">
    <property type="entry name" value="PERIOSTIN-RELATED"/>
    <property type="match status" value="1"/>
</dbReference>
<evidence type="ECO:0000256" key="1">
    <source>
        <dbReference type="SAM" id="MobiDB-lite"/>
    </source>
</evidence>
<gene>
    <name evidence="3" type="ORF">K470DRAFT_254995</name>
</gene>
<dbReference type="PROSITE" id="PS50213">
    <property type="entry name" value="FAS1"/>
    <property type="match status" value="1"/>
</dbReference>
<dbReference type="Proteomes" id="UP000799421">
    <property type="component" value="Unassembled WGS sequence"/>
</dbReference>
<reference evidence="3" key="1">
    <citation type="journal article" date="2020" name="Stud. Mycol.">
        <title>101 Dothideomycetes genomes: a test case for predicting lifestyles and emergence of pathogens.</title>
        <authorList>
            <person name="Haridas S."/>
            <person name="Albert R."/>
            <person name="Binder M."/>
            <person name="Bloem J."/>
            <person name="Labutti K."/>
            <person name="Salamov A."/>
            <person name="Andreopoulos B."/>
            <person name="Baker S."/>
            <person name="Barry K."/>
            <person name="Bills G."/>
            <person name="Bluhm B."/>
            <person name="Cannon C."/>
            <person name="Castanera R."/>
            <person name="Culley D."/>
            <person name="Daum C."/>
            <person name="Ezra D."/>
            <person name="Gonzalez J."/>
            <person name="Henrissat B."/>
            <person name="Kuo A."/>
            <person name="Liang C."/>
            <person name="Lipzen A."/>
            <person name="Lutzoni F."/>
            <person name="Magnuson J."/>
            <person name="Mondo S."/>
            <person name="Nolan M."/>
            <person name="Ohm R."/>
            <person name="Pangilinan J."/>
            <person name="Park H.-J."/>
            <person name="Ramirez L."/>
            <person name="Alfaro M."/>
            <person name="Sun H."/>
            <person name="Tritt A."/>
            <person name="Yoshinaga Y."/>
            <person name="Zwiers L.-H."/>
            <person name="Turgeon B."/>
            <person name="Goodwin S."/>
            <person name="Spatafora J."/>
            <person name="Crous P."/>
            <person name="Grigoriev I."/>
        </authorList>
    </citation>
    <scope>NUCLEOTIDE SEQUENCE</scope>
    <source>
        <strain evidence="3">CBS 480.64</strain>
    </source>
</reference>
<feature type="region of interest" description="Disordered" evidence="1">
    <location>
        <begin position="19"/>
        <end position="54"/>
    </location>
</feature>
<evidence type="ECO:0000313" key="4">
    <source>
        <dbReference type="Proteomes" id="UP000799421"/>
    </source>
</evidence>
<evidence type="ECO:0000313" key="3">
    <source>
        <dbReference type="EMBL" id="KAF2863308.1"/>
    </source>
</evidence>
<dbReference type="InterPro" id="IPR050904">
    <property type="entry name" value="Adhesion/Biosynth-related"/>
</dbReference>
<dbReference type="PANTHER" id="PTHR10900:SF125">
    <property type="entry name" value="FAS1 DOMAIN-CONTAINING PROTEIN YLR001C"/>
    <property type="match status" value="1"/>
</dbReference>
<name>A0A6A7C9J4_9PEZI</name>
<sequence>MAQEKFYKLSAVDSLLYPEEDTHHSPHDGPPHDGPPHHGPPHHGPPHHCPGHHGTSNLTVYQLIDKSKYTTKLAKLINEHDDIVEMLNSTKAKYTVFAPTDQALKHIPCDGDHEPSKEQLKDLLLYHALDGLYTAKRIFFTHTAPILLQSTRLSSKKEPQRVSFQLTLRGLSVNFKTRITHPNIMAVNGVIHAIDRPLMLPLEKASLLSLLPSRFSTRELALHKTGLIETLTSSGS</sequence>
<feature type="domain" description="FAS1" evidence="2">
    <location>
        <begin position="57"/>
        <end position="198"/>
    </location>
</feature>
<organism evidence="3 4">
    <name type="scientific">Piedraia hortae CBS 480.64</name>
    <dbReference type="NCBI Taxonomy" id="1314780"/>
    <lineage>
        <taxon>Eukaryota</taxon>
        <taxon>Fungi</taxon>
        <taxon>Dikarya</taxon>
        <taxon>Ascomycota</taxon>
        <taxon>Pezizomycotina</taxon>
        <taxon>Dothideomycetes</taxon>
        <taxon>Dothideomycetidae</taxon>
        <taxon>Capnodiales</taxon>
        <taxon>Piedraiaceae</taxon>
        <taxon>Piedraia</taxon>
    </lineage>
</organism>
<proteinExistence type="predicted"/>
<feature type="compositionally biased region" description="Basic residues" evidence="1">
    <location>
        <begin position="39"/>
        <end position="51"/>
    </location>
</feature>
<dbReference type="Pfam" id="PF02469">
    <property type="entry name" value="Fasciclin"/>
    <property type="match status" value="1"/>
</dbReference>